<organism evidence="9 10">
    <name type="scientific">Romanomermis culicivorax</name>
    <name type="common">Nematode worm</name>
    <dbReference type="NCBI Taxonomy" id="13658"/>
    <lineage>
        <taxon>Eukaryota</taxon>
        <taxon>Metazoa</taxon>
        <taxon>Ecdysozoa</taxon>
        <taxon>Nematoda</taxon>
        <taxon>Enoplea</taxon>
        <taxon>Dorylaimia</taxon>
        <taxon>Mermithida</taxon>
        <taxon>Mermithoidea</taxon>
        <taxon>Mermithidae</taxon>
        <taxon>Romanomermis</taxon>
    </lineage>
</organism>
<dbReference type="Gene3D" id="3.40.50.300">
    <property type="entry name" value="P-loop containing nucleotide triphosphate hydrolases"/>
    <property type="match status" value="1"/>
</dbReference>
<evidence type="ECO:0000256" key="1">
    <source>
        <dbReference type="ARBA" id="ARBA00004141"/>
    </source>
</evidence>
<sequence>MKVKCLASSANQMRPRNQHFSALATEQIRRVDPSSIYFFTKNYCIPYRLEIRQYRLVAFFDSIVYGLFFANTKIFILFAVLSSYYFDGVSGLKSDHIFVATAMFNMFRMPVGLFLPFAIKFLMEYKISVKRIQEFLLLKDQNVQCLPKENIRSQNDTNEECQVSMMNYSAKFSEQNETNVVEDINFNLKPGKLMMIVGPVGSGKLDLSISFSRMILI</sequence>
<dbReference type="InterPro" id="IPR036640">
    <property type="entry name" value="ABC1_TM_sf"/>
</dbReference>
<evidence type="ECO:0000313" key="9">
    <source>
        <dbReference type="Proteomes" id="UP000887565"/>
    </source>
</evidence>
<accession>A0A915IU41</accession>
<evidence type="ECO:0000313" key="10">
    <source>
        <dbReference type="WBParaSite" id="nRc.2.0.1.t17366-RA"/>
    </source>
</evidence>
<keyword evidence="3 8" id="KW-0812">Transmembrane</keyword>
<dbReference type="InterPro" id="IPR027417">
    <property type="entry name" value="P-loop_NTPase"/>
</dbReference>
<evidence type="ECO:0000256" key="7">
    <source>
        <dbReference type="ARBA" id="ARBA00023136"/>
    </source>
</evidence>
<dbReference type="SUPFAM" id="SSF52540">
    <property type="entry name" value="P-loop containing nucleoside triphosphate hydrolases"/>
    <property type="match status" value="1"/>
</dbReference>
<evidence type="ECO:0000256" key="5">
    <source>
        <dbReference type="ARBA" id="ARBA00022840"/>
    </source>
</evidence>
<protein>
    <submittedName>
        <fullName evidence="10">ABC transmembrane type-1 domain-containing protein</fullName>
    </submittedName>
</protein>
<evidence type="ECO:0000256" key="4">
    <source>
        <dbReference type="ARBA" id="ARBA00022741"/>
    </source>
</evidence>
<dbReference type="Proteomes" id="UP000887565">
    <property type="component" value="Unplaced"/>
</dbReference>
<dbReference type="WBParaSite" id="nRc.2.0.1.t17366-RA">
    <property type="protein sequence ID" value="nRc.2.0.1.t17366-RA"/>
    <property type="gene ID" value="nRc.2.0.1.g17366"/>
</dbReference>
<name>A0A915IU41_ROMCU</name>
<evidence type="ECO:0000256" key="3">
    <source>
        <dbReference type="ARBA" id="ARBA00022692"/>
    </source>
</evidence>
<keyword evidence="6 8" id="KW-1133">Transmembrane helix</keyword>
<keyword evidence="7 8" id="KW-0472">Membrane</keyword>
<keyword evidence="5" id="KW-0067">ATP-binding</keyword>
<comment type="similarity">
    <text evidence="2">Belongs to the ABC transporter superfamily. ABCC family. Conjugate transporter (TC 3.A.1.208) subfamily.</text>
</comment>
<dbReference type="GO" id="GO:0005524">
    <property type="term" value="F:ATP binding"/>
    <property type="evidence" value="ECO:0007669"/>
    <property type="project" value="UniProtKB-KW"/>
</dbReference>
<dbReference type="GO" id="GO:0042626">
    <property type="term" value="F:ATPase-coupled transmembrane transporter activity"/>
    <property type="evidence" value="ECO:0007669"/>
    <property type="project" value="TreeGrafter"/>
</dbReference>
<reference evidence="10" key="1">
    <citation type="submission" date="2022-11" db="UniProtKB">
        <authorList>
            <consortium name="WormBaseParasite"/>
        </authorList>
    </citation>
    <scope>IDENTIFICATION</scope>
</reference>
<dbReference type="PANTHER" id="PTHR24223">
    <property type="entry name" value="ATP-BINDING CASSETTE SUB-FAMILY C"/>
    <property type="match status" value="1"/>
</dbReference>
<evidence type="ECO:0000256" key="2">
    <source>
        <dbReference type="ARBA" id="ARBA00009726"/>
    </source>
</evidence>
<evidence type="ECO:0000256" key="8">
    <source>
        <dbReference type="SAM" id="Phobius"/>
    </source>
</evidence>
<dbReference type="PANTHER" id="PTHR24223:SF456">
    <property type="entry name" value="MULTIDRUG RESISTANCE-ASSOCIATED PROTEIN LETHAL(2)03659"/>
    <property type="match status" value="1"/>
</dbReference>
<dbReference type="Gene3D" id="1.20.1560.10">
    <property type="entry name" value="ABC transporter type 1, transmembrane domain"/>
    <property type="match status" value="1"/>
</dbReference>
<keyword evidence="4" id="KW-0547">Nucleotide-binding</keyword>
<proteinExistence type="inferred from homology"/>
<feature type="transmembrane region" description="Helical" evidence="8">
    <location>
        <begin position="97"/>
        <end position="123"/>
    </location>
</feature>
<dbReference type="InterPro" id="IPR050173">
    <property type="entry name" value="ABC_transporter_C-like"/>
</dbReference>
<feature type="transmembrane region" description="Helical" evidence="8">
    <location>
        <begin position="56"/>
        <end position="85"/>
    </location>
</feature>
<evidence type="ECO:0000256" key="6">
    <source>
        <dbReference type="ARBA" id="ARBA00022989"/>
    </source>
</evidence>
<keyword evidence="9" id="KW-1185">Reference proteome</keyword>
<comment type="subcellular location">
    <subcellularLocation>
        <location evidence="1">Membrane</location>
        <topology evidence="1">Multi-pass membrane protein</topology>
    </subcellularLocation>
</comment>
<dbReference type="GO" id="GO:0016020">
    <property type="term" value="C:membrane"/>
    <property type="evidence" value="ECO:0007669"/>
    <property type="project" value="UniProtKB-SubCell"/>
</dbReference>
<dbReference type="AlphaFoldDB" id="A0A915IU41"/>